<comment type="caution">
    <text evidence="2">The sequence shown here is derived from an EMBL/GenBank/DDBJ whole genome shotgun (WGS) entry which is preliminary data.</text>
</comment>
<sequence length="63" mass="6770">MSPRTKILLAGGAAAVVLWLLLPNLLATLVILGVIAVPIAAYLMLDPSQRRRVRAQGRKRLGP</sequence>
<keyword evidence="1" id="KW-0812">Transmembrane</keyword>
<evidence type="ECO:0000256" key="1">
    <source>
        <dbReference type="SAM" id="Phobius"/>
    </source>
</evidence>
<accession>A0ABN1QV49</accession>
<dbReference type="Proteomes" id="UP001500665">
    <property type="component" value="Unassembled WGS sequence"/>
</dbReference>
<proteinExistence type="predicted"/>
<gene>
    <name evidence="2" type="ORF">GCM10009550_23840</name>
</gene>
<dbReference type="EMBL" id="BAAAHH010000007">
    <property type="protein sequence ID" value="GAA0947922.1"/>
    <property type="molecule type" value="Genomic_DNA"/>
</dbReference>
<protein>
    <recommendedName>
        <fullName evidence="4">Integral membrane protein</fullName>
    </recommendedName>
</protein>
<dbReference type="RefSeq" id="WP_344239850.1">
    <property type="nucleotide sequence ID" value="NZ_BAAAHH010000007.1"/>
</dbReference>
<keyword evidence="1" id="KW-0472">Membrane</keyword>
<keyword evidence="1" id="KW-1133">Transmembrane helix</keyword>
<evidence type="ECO:0008006" key="4">
    <source>
        <dbReference type="Google" id="ProtNLM"/>
    </source>
</evidence>
<evidence type="ECO:0000313" key="2">
    <source>
        <dbReference type="EMBL" id="GAA0947922.1"/>
    </source>
</evidence>
<reference evidence="2 3" key="1">
    <citation type="journal article" date="2019" name="Int. J. Syst. Evol. Microbiol.">
        <title>The Global Catalogue of Microorganisms (GCM) 10K type strain sequencing project: providing services to taxonomists for standard genome sequencing and annotation.</title>
        <authorList>
            <consortium name="The Broad Institute Genomics Platform"/>
            <consortium name="The Broad Institute Genome Sequencing Center for Infectious Disease"/>
            <person name="Wu L."/>
            <person name="Ma J."/>
        </authorList>
    </citation>
    <scope>NUCLEOTIDE SEQUENCE [LARGE SCALE GENOMIC DNA]</scope>
    <source>
        <strain evidence="2 3">JCM 10696</strain>
    </source>
</reference>
<keyword evidence="3" id="KW-1185">Reference proteome</keyword>
<evidence type="ECO:0000313" key="3">
    <source>
        <dbReference type="Proteomes" id="UP001500665"/>
    </source>
</evidence>
<organism evidence="2 3">
    <name type="scientific">Actinocorallia libanotica</name>
    <dbReference type="NCBI Taxonomy" id="46162"/>
    <lineage>
        <taxon>Bacteria</taxon>
        <taxon>Bacillati</taxon>
        <taxon>Actinomycetota</taxon>
        <taxon>Actinomycetes</taxon>
        <taxon>Streptosporangiales</taxon>
        <taxon>Thermomonosporaceae</taxon>
        <taxon>Actinocorallia</taxon>
    </lineage>
</organism>
<name>A0ABN1QV49_9ACTN</name>
<feature type="transmembrane region" description="Helical" evidence="1">
    <location>
        <begin position="7"/>
        <end position="22"/>
    </location>
</feature>
<feature type="transmembrane region" description="Helical" evidence="1">
    <location>
        <begin position="28"/>
        <end position="45"/>
    </location>
</feature>